<dbReference type="STRING" id="1009370.ALO_19827"/>
<dbReference type="EMBL" id="AFGF01000241">
    <property type="protein sequence ID" value="EGO62084.1"/>
    <property type="molecule type" value="Genomic_DNA"/>
</dbReference>
<dbReference type="RefSeq" id="WP_004099256.1">
    <property type="nucleotide sequence ID" value="NZ_AFGF01000241.1"/>
</dbReference>
<dbReference type="eggNOG" id="COG0726">
    <property type="taxonomic scope" value="Bacteria"/>
</dbReference>
<dbReference type="InterPro" id="IPR002509">
    <property type="entry name" value="NODB_dom"/>
</dbReference>
<dbReference type="GO" id="GO:0016810">
    <property type="term" value="F:hydrolase activity, acting on carbon-nitrogen (but not peptide) bonds"/>
    <property type="evidence" value="ECO:0007669"/>
    <property type="project" value="InterPro"/>
</dbReference>
<name>F7NPC2_9FIRM</name>
<evidence type="ECO:0000313" key="3">
    <source>
        <dbReference type="Proteomes" id="UP000003240"/>
    </source>
</evidence>
<sequence length="306" mass="34767">MTKIAKTWCLIGLIAAVCTGFLLAIFTQQPTLQETVQTQDITPSVEHEQGKKHLPFLRLNPPAHLLDDAVLTQPDDANKPVFDRYTVVERKARKLPLTLPEIPPFYGEKVVYLTLDDGPYVHTDIILDILKEQHVPATFFVLGVQVEKYPAILKRIYEEGHAIGNHTYNHAYREVYKSPADYLNQLQRTDELIQKIIGVRPRITRAPGGTVGHFNQKYWQAIKDNGYVDIGWNINADDASKATASQIIANVCYQMGNRALWNRAIILLHDGPSQTETFKALPVIIQYLKKEGFQFRVVDLRTPPAW</sequence>
<reference evidence="2 3" key="1">
    <citation type="journal article" date="2011" name="EMBO J.">
        <title>Structural diversity of bacterial flagellar motors.</title>
        <authorList>
            <person name="Chen S."/>
            <person name="Beeby M."/>
            <person name="Murphy G.E."/>
            <person name="Leadbetter J.R."/>
            <person name="Hendrixson D.R."/>
            <person name="Briegel A."/>
            <person name="Li Z."/>
            <person name="Shi J."/>
            <person name="Tocheva E.I."/>
            <person name="Muller A."/>
            <person name="Dobro M.J."/>
            <person name="Jensen G.J."/>
        </authorList>
    </citation>
    <scope>NUCLEOTIDE SEQUENCE [LARGE SCALE GENOMIC DNA]</scope>
    <source>
        <strain evidence="2 3">DSM 6540</strain>
    </source>
</reference>
<organism evidence="2 3">
    <name type="scientific">Acetonema longum DSM 6540</name>
    <dbReference type="NCBI Taxonomy" id="1009370"/>
    <lineage>
        <taxon>Bacteria</taxon>
        <taxon>Bacillati</taxon>
        <taxon>Bacillota</taxon>
        <taxon>Negativicutes</taxon>
        <taxon>Acetonemataceae</taxon>
        <taxon>Acetonema</taxon>
    </lineage>
</organism>
<gene>
    <name evidence="2" type="ORF">ALO_19827</name>
</gene>
<dbReference type="Gene3D" id="3.20.20.370">
    <property type="entry name" value="Glycoside hydrolase/deacetylase"/>
    <property type="match status" value="1"/>
</dbReference>
<dbReference type="CDD" id="cd10944">
    <property type="entry name" value="CE4_SmPgdA_like"/>
    <property type="match status" value="1"/>
</dbReference>
<comment type="caution">
    <text evidence="2">The sequence shown here is derived from an EMBL/GenBank/DDBJ whole genome shotgun (WGS) entry which is preliminary data.</text>
</comment>
<dbReference type="SUPFAM" id="SSF88713">
    <property type="entry name" value="Glycoside hydrolase/deacetylase"/>
    <property type="match status" value="1"/>
</dbReference>
<evidence type="ECO:0000313" key="2">
    <source>
        <dbReference type="EMBL" id="EGO62084.1"/>
    </source>
</evidence>
<dbReference type="Proteomes" id="UP000003240">
    <property type="component" value="Unassembled WGS sequence"/>
</dbReference>
<proteinExistence type="predicted"/>
<dbReference type="PROSITE" id="PS51677">
    <property type="entry name" value="NODB"/>
    <property type="match status" value="1"/>
</dbReference>
<dbReference type="Pfam" id="PF01522">
    <property type="entry name" value="Polysacc_deac_1"/>
    <property type="match status" value="1"/>
</dbReference>
<feature type="domain" description="NodB homology" evidence="1">
    <location>
        <begin position="109"/>
        <end position="296"/>
    </location>
</feature>
<dbReference type="AlphaFoldDB" id="F7NPC2"/>
<dbReference type="InterPro" id="IPR011330">
    <property type="entry name" value="Glyco_hydro/deAcase_b/a-brl"/>
</dbReference>
<keyword evidence="3" id="KW-1185">Reference proteome</keyword>
<dbReference type="PANTHER" id="PTHR10587">
    <property type="entry name" value="GLYCOSYL TRANSFERASE-RELATED"/>
    <property type="match status" value="1"/>
</dbReference>
<dbReference type="InterPro" id="IPR050248">
    <property type="entry name" value="Polysacc_deacetylase_ArnD"/>
</dbReference>
<dbReference type="PANTHER" id="PTHR10587:SF125">
    <property type="entry name" value="POLYSACCHARIDE DEACETYLASE YHEN-RELATED"/>
    <property type="match status" value="1"/>
</dbReference>
<evidence type="ECO:0000259" key="1">
    <source>
        <dbReference type="PROSITE" id="PS51677"/>
    </source>
</evidence>
<protein>
    <submittedName>
        <fullName evidence="2">Polysaccharide deacetylase</fullName>
    </submittedName>
</protein>
<accession>F7NPC2</accession>
<dbReference type="GO" id="GO:0005975">
    <property type="term" value="P:carbohydrate metabolic process"/>
    <property type="evidence" value="ECO:0007669"/>
    <property type="project" value="InterPro"/>
</dbReference>